<dbReference type="AlphaFoldDB" id="A0A2P5CAS4"/>
<comment type="caution">
    <text evidence="1">The sequence shown here is derived from an EMBL/GenBank/DDBJ whole genome shotgun (WGS) entry which is preliminary data.</text>
</comment>
<sequence>SFNITITCTNPTGSPTVKWERPGPGKLKLNMDAACFGNTTFIGVGGIIRDCNGLVRAAFFRKLSGTHTLWWQSF</sequence>
<proteinExistence type="predicted"/>
<keyword evidence="2" id="KW-1185">Reference proteome</keyword>
<organism evidence="1 2">
    <name type="scientific">Parasponia andersonii</name>
    <name type="common">Sponia andersonii</name>
    <dbReference type="NCBI Taxonomy" id="3476"/>
    <lineage>
        <taxon>Eukaryota</taxon>
        <taxon>Viridiplantae</taxon>
        <taxon>Streptophyta</taxon>
        <taxon>Embryophyta</taxon>
        <taxon>Tracheophyta</taxon>
        <taxon>Spermatophyta</taxon>
        <taxon>Magnoliopsida</taxon>
        <taxon>eudicotyledons</taxon>
        <taxon>Gunneridae</taxon>
        <taxon>Pentapetalae</taxon>
        <taxon>rosids</taxon>
        <taxon>fabids</taxon>
        <taxon>Rosales</taxon>
        <taxon>Cannabaceae</taxon>
        <taxon>Parasponia</taxon>
    </lineage>
</organism>
<reference evidence="2" key="1">
    <citation type="submission" date="2016-06" db="EMBL/GenBank/DDBJ databases">
        <title>Parallel loss of symbiosis genes in relatives of nitrogen-fixing non-legume Parasponia.</title>
        <authorList>
            <person name="Van Velzen R."/>
            <person name="Holmer R."/>
            <person name="Bu F."/>
            <person name="Rutten L."/>
            <person name="Van Zeijl A."/>
            <person name="Liu W."/>
            <person name="Santuari L."/>
            <person name="Cao Q."/>
            <person name="Sharma T."/>
            <person name="Shen D."/>
            <person name="Roswanjaya Y."/>
            <person name="Wardhani T."/>
            <person name="Kalhor M.S."/>
            <person name="Jansen J."/>
            <person name="Van den Hoogen J."/>
            <person name="Gungor B."/>
            <person name="Hartog M."/>
            <person name="Hontelez J."/>
            <person name="Verver J."/>
            <person name="Yang W.-C."/>
            <person name="Schijlen E."/>
            <person name="Repin R."/>
            <person name="Schilthuizen M."/>
            <person name="Schranz E."/>
            <person name="Heidstra R."/>
            <person name="Miyata K."/>
            <person name="Fedorova E."/>
            <person name="Kohlen W."/>
            <person name="Bisseling T."/>
            <person name="Smit S."/>
            <person name="Geurts R."/>
        </authorList>
    </citation>
    <scope>NUCLEOTIDE SEQUENCE [LARGE SCALE GENOMIC DNA]</scope>
    <source>
        <strain evidence="2">cv. WU1-14</strain>
    </source>
</reference>
<feature type="non-terminal residue" evidence="1">
    <location>
        <position position="1"/>
    </location>
</feature>
<dbReference type="PANTHER" id="PTHR47074">
    <property type="entry name" value="BNAC02G40300D PROTEIN"/>
    <property type="match status" value="1"/>
</dbReference>
<dbReference type="Proteomes" id="UP000237105">
    <property type="component" value="Unassembled WGS sequence"/>
</dbReference>
<gene>
    <name evidence="1" type="ORF">PanWU01x14_169130</name>
</gene>
<dbReference type="PANTHER" id="PTHR47074:SF75">
    <property type="entry name" value="RNASE H TYPE-1 DOMAIN-CONTAINING PROTEIN"/>
    <property type="match status" value="1"/>
</dbReference>
<evidence type="ECO:0000313" key="2">
    <source>
        <dbReference type="Proteomes" id="UP000237105"/>
    </source>
</evidence>
<accession>A0A2P5CAS4</accession>
<dbReference type="OrthoDB" id="1747175at2759"/>
<dbReference type="InterPro" id="IPR052929">
    <property type="entry name" value="RNase_H-like_EbsB-rel"/>
</dbReference>
<evidence type="ECO:0000313" key="1">
    <source>
        <dbReference type="EMBL" id="PON58143.1"/>
    </source>
</evidence>
<protein>
    <submittedName>
        <fullName evidence="1">Uncharacterized protein</fullName>
    </submittedName>
</protein>
<dbReference type="EMBL" id="JXTB01000152">
    <property type="protein sequence ID" value="PON58143.1"/>
    <property type="molecule type" value="Genomic_DNA"/>
</dbReference>
<name>A0A2P5CAS4_PARAD</name>